<dbReference type="OrthoDB" id="6437148at2759"/>
<organism evidence="1 2">
    <name type="scientific">Araneus ventricosus</name>
    <name type="common">Orbweaver spider</name>
    <name type="synonym">Epeira ventricosa</name>
    <dbReference type="NCBI Taxonomy" id="182803"/>
    <lineage>
        <taxon>Eukaryota</taxon>
        <taxon>Metazoa</taxon>
        <taxon>Ecdysozoa</taxon>
        <taxon>Arthropoda</taxon>
        <taxon>Chelicerata</taxon>
        <taxon>Arachnida</taxon>
        <taxon>Araneae</taxon>
        <taxon>Araneomorphae</taxon>
        <taxon>Entelegynae</taxon>
        <taxon>Araneoidea</taxon>
        <taxon>Araneidae</taxon>
        <taxon>Araneus</taxon>
    </lineage>
</organism>
<protein>
    <submittedName>
        <fullName evidence="1">Uncharacterized protein</fullName>
    </submittedName>
</protein>
<evidence type="ECO:0000313" key="2">
    <source>
        <dbReference type="Proteomes" id="UP000499080"/>
    </source>
</evidence>
<proteinExistence type="predicted"/>
<dbReference type="EMBL" id="BGPR01001011">
    <property type="protein sequence ID" value="GBM42957.1"/>
    <property type="molecule type" value="Genomic_DNA"/>
</dbReference>
<keyword evidence="2" id="KW-1185">Reference proteome</keyword>
<gene>
    <name evidence="1" type="ORF">AVEN_140833_1</name>
</gene>
<name>A0A4Y2FPJ0_ARAVE</name>
<dbReference type="Proteomes" id="UP000499080">
    <property type="component" value="Unassembled WGS sequence"/>
</dbReference>
<comment type="caution">
    <text evidence="1">The sequence shown here is derived from an EMBL/GenBank/DDBJ whole genome shotgun (WGS) entry which is preliminary data.</text>
</comment>
<reference evidence="1 2" key="1">
    <citation type="journal article" date="2019" name="Sci. Rep.">
        <title>Orb-weaving spider Araneus ventricosus genome elucidates the spidroin gene catalogue.</title>
        <authorList>
            <person name="Kono N."/>
            <person name="Nakamura H."/>
            <person name="Ohtoshi R."/>
            <person name="Moran D.A.P."/>
            <person name="Shinohara A."/>
            <person name="Yoshida Y."/>
            <person name="Fujiwara M."/>
            <person name="Mori M."/>
            <person name="Tomita M."/>
            <person name="Arakawa K."/>
        </authorList>
    </citation>
    <scope>NUCLEOTIDE SEQUENCE [LARGE SCALE GENOMIC DNA]</scope>
</reference>
<dbReference type="AlphaFoldDB" id="A0A4Y2FPJ0"/>
<accession>A0A4Y2FPJ0</accession>
<sequence length="140" mass="17001">MGKRSPFTPRKRWKVENLKILDFRRDLSLLVSTFRDLAAFAENIEDLIADFEKDLATICELNVKKKVYKLKFNAFWWSNKLDAMRSRVWALRRRFQRSPDPSERLRREVYYTAEYAKYKLMIKQGKQINFWSFGECYPEK</sequence>
<evidence type="ECO:0000313" key="1">
    <source>
        <dbReference type="EMBL" id="GBM42957.1"/>
    </source>
</evidence>